<dbReference type="Proteomes" id="UP000050525">
    <property type="component" value="Unassembled WGS sequence"/>
</dbReference>
<dbReference type="AlphaFoldDB" id="A0A151NH60"/>
<gene>
    <name evidence="2" type="ORF">Y1Q_0013161</name>
</gene>
<comment type="caution">
    <text evidence="2">The sequence shown here is derived from an EMBL/GenBank/DDBJ whole genome shotgun (WGS) entry which is preliminary data.</text>
</comment>
<feature type="region of interest" description="Disordered" evidence="1">
    <location>
        <begin position="60"/>
        <end position="79"/>
    </location>
</feature>
<evidence type="ECO:0000313" key="3">
    <source>
        <dbReference type="Proteomes" id="UP000050525"/>
    </source>
</evidence>
<protein>
    <submittedName>
        <fullName evidence="2">Uncharacterized protein</fullName>
    </submittedName>
</protein>
<sequence>MLDKPVLDPPSPRLSPEDGWCSHKCALCLTWSKAGSGNEQLHVPTNMNFSSLMGSCFLSQGQAEDHGGEKRTSLRGSGR</sequence>
<name>A0A151NH60_ALLMI</name>
<evidence type="ECO:0000313" key="2">
    <source>
        <dbReference type="EMBL" id="KYO36127.1"/>
    </source>
</evidence>
<accession>A0A151NH60</accession>
<evidence type="ECO:0000256" key="1">
    <source>
        <dbReference type="SAM" id="MobiDB-lite"/>
    </source>
</evidence>
<proteinExistence type="predicted"/>
<feature type="compositionally biased region" description="Basic and acidic residues" evidence="1">
    <location>
        <begin position="63"/>
        <end position="72"/>
    </location>
</feature>
<reference evidence="2 3" key="1">
    <citation type="journal article" date="2012" name="Genome Biol.">
        <title>Sequencing three crocodilian genomes to illuminate the evolution of archosaurs and amniotes.</title>
        <authorList>
            <person name="St John J.A."/>
            <person name="Braun E.L."/>
            <person name="Isberg S.R."/>
            <person name="Miles L.G."/>
            <person name="Chong A.Y."/>
            <person name="Gongora J."/>
            <person name="Dalzell P."/>
            <person name="Moran C."/>
            <person name="Bed'hom B."/>
            <person name="Abzhanov A."/>
            <person name="Burgess S.C."/>
            <person name="Cooksey A.M."/>
            <person name="Castoe T.A."/>
            <person name="Crawford N.G."/>
            <person name="Densmore L.D."/>
            <person name="Drew J.C."/>
            <person name="Edwards S.V."/>
            <person name="Faircloth B.C."/>
            <person name="Fujita M.K."/>
            <person name="Greenwold M.J."/>
            <person name="Hoffmann F.G."/>
            <person name="Howard J.M."/>
            <person name="Iguchi T."/>
            <person name="Janes D.E."/>
            <person name="Khan S.Y."/>
            <person name="Kohno S."/>
            <person name="de Koning A.J."/>
            <person name="Lance S.L."/>
            <person name="McCarthy F.M."/>
            <person name="McCormack J.E."/>
            <person name="Merchant M.E."/>
            <person name="Peterson D.G."/>
            <person name="Pollock D.D."/>
            <person name="Pourmand N."/>
            <person name="Raney B.J."/>
            <person name="Roessler K.A."/>
            <person name="Sanford J.R."/>
            <person name="Sawyer R.H."/>
            <person name="Schmidt C.J."/>
            <person name="Triplett E.W."/>
            <person name="Tuberville T.D."/>
            <person name="Venegas-Anaya M."/>
            <person name="Howard J.T."/>
            <person name="Jarvis E.D."/>
            <person name="Guillette L.J.Jr."/>
            <person name="Glenn T.C."/>
            <person name="Green R.E."/>
            <person name="Ray D.A."/>
        </authorList>
    </citation>
    <scope>NUCLEOTIDE SEQUENCE [LARGE SCALE GENOMIC DNA]</scope>
    <source>
        <strain evidence="2">KSC_2009_1</strain>
    </source>
</reference>
<organism evidence="2 3">
    <name type="scientific">Alligator mississippiensis</name>
    <name type="common">American alligator</name>
    <dbReference type="NCBI Taxonomy" id="8496"/>
    <lineage>
        <taxon>Eukaryota</taxon>
        <taxon>Metazoa</taxon>
        <taxon>Chordata</taxon>
        <taxon>Craniata</taxon>
        <taxon>Vertebrata</taxon>
        <taxon>Euteleostomi</taxon>
        <taxon>Archelosauria</taxon>
        <taxon>Archosauria</taxon>
        <taxon>Crocodylia</taxon>
        <taxon>Alligatoridae</taxon>
        <taxon>Alligatorinae</taxon>
        <taxon>Alligator</taxon>
    </lineage>
</organism>
<dbReference type="EMBL" id="AKHW03003018">
    <property type="protein sequence ID" value="KYO36127.1"/>
    <property type="molecule type" value="Genomic_DNA"/>
</dbReference>
<keyword evidence="3" id="KW-1185">Reference proteome</keyword>